<feature type="compositionally biased region" description="Polar residues" evidence="6">
    <location>
        <begin position="2082"/>
        <end position="2108"/>
    </location>
</feature>
<keyword evidence="3" id="KW-0862">Zinc</keyword>
<feature type="coiled-coil region" evidence="5">
    <location>
        <begin position="1675"/>
        <end position="1716"/>
    </location>
</feature>
<feature type="region of interest" description="Disordered" evidence="6">
    <location>
        <begin position="1876"/>
        <end position="1967"/>
    </location>
</feature>
<dbReference type="Gene3D" id="3.40.50.2000">
    <property type="entry name" value="Glycogen Phosphorylase B"/>
    <property type="match status" value="1"/>
</dbReference>
<feature type="region of interest" description="Disordered" evidence="6">
    <location>
        <begin position="2366"/>
        <end position="2397"/>
    </location>
</feature>
<dbReference type="PANTHER" id="PTHR21319">
    <property type="entry name" value="RING FINGER AND CHY ZINC FINGER DOMAIN-CONTAINING PROTEIN 1"/>
    <property type="match status" value="1"/>
</dbReference>
<feature type="compositionally biased region" description="Basic and acidic residues" evidence="6">
    <location>
        <begin position="2109"/>
        <end position="2120"/>
    </location>
</feature>
<dbReference type="InterPro" id="IPR019734">
    <property type="entry name" value="TPR_rpt"/>
</dbReference>
<evidence type="ECO:0000256" key="3">
    <source>
        <dbReference type="ARBA" id="ARBA00022833"/>
    </source>
</evidence>
<dbReference type="InterPro" id="IPR001875">
    <property type="entry name" value="DED_dom"/>
</dbReference>
<dbReference type="Gene3D" id="1.10.533.10">
    <property type="entry name" value="Death Domain, Fas"/>
    <property type="match status" value="1"/>
</dbReference>
<keyword evidence="5" id="KW-0175">Coiled coil</keyword>
<dbReference type="CDD" id="cd03801">
    <property type="entry name" value="GT4_PimA-like"/>
    <property type="match status" value="1"/>
</dbReference>
<name>A0ABN8M425_9CNID</name>
<evidence type="ECO:0000259" key="7">
    <source>
        <dbReference type="PROSITE" id="PS50168"/>
    </source>
</evidence>
<dbReference type="SUPFAM" id="SSF161245">
    <property type="entry name" value="Zinc hairpin stack"/>
    <property type="match status" value="1"/>
</dbReference>
<dbReference type="CDD" id="cd22249">
    <property type="entry name" value="UDM1_RNF168_RNF169-like"/>
    <property type="match status" value="1"/>
</dbReference>
<organism evidence="10 11">
    <name type="scientific">Porites evermanni</name>
    <dbReference type="NCBI Taxonomy" id="104178"/>
    <lineage>
        <taxon>Eukaryota</taxon>
        <taxon>Metazoa</taxon>
        <taxon>Cnidaria</taxon>
        <taxon>Anthozoa</taxon>
        <taxon>Hexacorallia</taxon>
        <taxon>Scleractinia</taxon>
        <taxon>Fungiina</taxon>
        <taxon>Poritidae</taxon>
        <taxon>Porites</taxon>
    </lineage>
</organism>
<dbReference type="InterPro" id="IPR037275">
    <property type="entry name" value="Znf_CTCHY_sf"/>
</dbReference>
<keyword evidence="11" id="KW-1185">Reference proteome</keyword>
<keyword evidence="1" id="KW-0479">Metal-binding</keyword>
<dbReference type="SUPFAM" id="SSF47986">
    <property type="entry name" value="DEATH domain"/>
    <property type="match status" value="1"/>
</dbReference>
<evidence type="ECO:0000256" key="2">
    <source>
        <dbReference type="ARBA" id="ARBA00022771"/>
    </source>
</evidence>
<dbReference type="InterPro" id="IPR017921">
    <property type="entry name" value="Znf_CTCHY"/>
</dbReference>
<accession>A0ABN8M425</accession>
<evidence type="ECO:0000256" key="4">
    <source>
        <dbReference type="PROSITE-ProRule" id="PRU00601"/>
    </source>
</evidence>
<feature type="region of interest" description="Disordered" evidence="6">
    <location>
        <begin position="1826"/>
        <end position="1851"/>
    </location>
</feature>
<evidence type="ECO:0000313" key="10">
    <source>
        <dbReference type="EMBL" id="CAH3021485.1"/>
    </source>
</evidence>
<dbReference type="InterPro" id="IPR011029">
    <property type="entry name" value="DEATH-like_dom_sf"/>
</dbReference>
<dbReference type="PANTHER" id="PTHR21319:SF53">
    <property type="entry name" value="RING FINGER AND CHY ZINC FINGER DOMAIN-CONTAINING PROTEIN 1"/>
    <property type="match status" value="1"/>
</dbReference>
<dbReference type="SUPFAM" id="SSF48452">
    <property type="entry name" value="TPR-like"/>
    <property type="match status" value="3"/>
</dbReference>
<evidence type="ECO:0000256" key="1">
    <source>
        <dbReference type="ARBA" id="ARBA00022723"/>
    </source>
</evidence>
<feature type="compositionally biased region" description="Polar residues" evidence="6">
    <location>
        <begin position="1831"/>
        <end position="1845"/>
    </location>
</feature>
<dbReference type="EMBL" id="CALNXI010000184">
    <property type="protein sequence ID" value="CAH3021485.1"/>
    <property type="molecule type" value="Genomic_DNA"/>
</dbReference>
<dbReference type="Pfam" id="PF01335">
    <property type="entry name" value="DED"/>
    <property type="match status" value="1"/>
</dbReference>
<dbReference type="PROSITE" id="PS51270">
    <property type="entry name" value="ZF_CTCHY"/>
    <property type="match status" value="1"/>
</dbReference>
<feature type="compositionally biased region" description="Low complexity" evidence="6">
    <location>
        <begin position="1898"/>
        <end position="1911"/>
    </location>
</feature>
<comment type="caution">
    <text evidence="10">The sequence shown here is derived from an EMBL/GenBank/DDBJ whole genome shotgun (WGS) entry which is preliminary data.</text>
</comment>
<feature type="region of interest" description="Disordered" evidence="6">
    <location>
        <begin position="2082"/>
        <end position="2123"/>
    </location>
</feature>
<dbReference type="SMART" id="SM00028">
    <property type="entry name" value="TPR"/>
    <property type="match status" value="5"/>
</dbReference>
<feature type="domain" description="DED" evidence="7">
    <location>
        <begin position="1746"/>
        <end position="1821"/>
    </location>
</feature>
<keyword evidence="2 4" id="KW-0863">Zinc-finger</keyword>
<dbReference type="SUPFAM" id="SSF161219">
    <property type="entry name" value="CHY zinc finger-like"/>
    <property type="match status" value="1"/>
</dbReference>
<feature type="coiled-coil region" evidence="5">
    <location>
        <begin position="2476"/>
        <end position="2519"/>
    </location>
</feature>
<dbReference type="Proteomes" id="UP001159427">
    <property type="component" value="Unassembled WGS sequence"/>
</dbReference>
<dbReference type="PROSITE" id="PS51266">
    <property type="entry name" value="ZF_CHY"/>
    <property type="match status" value="1"/>
</dbReference>
<dbReference type="Pfam" id="PF20706">
    <property type="entry name" value="GT4-conflict"/>
    <property type="match status" value="1"/>
</dbReference>
<dbReference type="Pfam" id="PF05495">
    <property type="entry name" value="zf-CHY"/>
    <property type="match status" value="1"/>
</dbReference>
<evidence type="ECO:0000259" key="8">
    <source>
        <dbReference type="PROSITE" id="PS51266"/>
    </source>
</evidence>
<dbReference type="SUPFAM" id="SSF53756">
    <property type="entry name" value="UDP-Glycosyltransferase/glycogen phosphorylase"/>
    <property type="match status" value="1"/>
</dbReference>
<dbReference type="InterPro" id="IPR008913">
    <property type="entry name" value="Znf_CHY"/>
</dbReference>
<reference evidence="10 11" key="1">
    <citation type="submission" date="2022-05" db="EMBL/GenBank/DDBJ databases">
        <authorList>
            <consortium name="Genoscope - CEA"/>
            <person name="William W."/>
        </authorList>
    </citation>
    <scope>NUCLEOTIDE SEQUENCE [LARGE SCALE GENOMIC DNA]</scope>
</reference>
<proteinExistence type="predicted"/>
<feature type="domain" description="CTCHY-type" evidence="9">
    <location>
        <begin position="2602"/>
        <end position="2664"/>
    </location>
</feature>
<evidence type="ECO:0000313" key="11">
    <source>
        <dbReference type="Proteomes" id="UP001159427"/>
    </source>
</evidence>
<evidence type="ECO:0000256" key="6">
    <source>
        <dbReference type="SAM" id="MobiDB-lite"/>
    </source>
</evidence>
<feature type="compositionally biased region" description="Low complexity" evidence="6">
    <location>
        <begin position="1947"/>
        <end position="1961"/>
    </location>
</feature>
<gene>
    <name evidence="10" type="ORF">PEVE_00011583</name>
</gene>
<evidence type="ECO:0000256" key="5">
    <source>
        <dbReference type="SAM" id="Coils"/>
    </source>
</evidence>
<protein>
    <submittedName>
        <fullName evidence="10">Uncharacterized protein</fullName>
    </submittedName>
</protein>
<dbReference type="InterPro" id="IPR011990">
    <property type="entry name" value="TPR-like_helical_dom_sf"/>
</dbReference>
<dbReference type="PROSITE" id="PS50168">
    <property type="entry name" value="DED"/>
    <property type="match status" value="1"/>
</dbReference>
<dbReference type="InterPro" id="IPR037274">
    <property type="entry name" value="Znf_CHY_sf"/>
</dbReference>
<feature type="domain" description="CHY-type" evidence="8">
    <location>
        <begin position="2527"/>
        <end position="2600"/>
    </location>
</feature>
<feature type="compositionally biased region" description="Polar residues" evidence="6">
    <location>
        <begin position="2380"/>
        <end position="2393"/>
    </location>
</feature>
<dbReference type="Gene3D" id="1.25.40.10">
    <property type="entry name" value="Tetratricopeptide repeat domain"/>
    <property type="match status" value="3"/>
</dbReference>
<evidence type="ECO:0000259" key="9">
    <source>
        <dbReference type="PROSITE" id="PS51270"/>
    </source>
</evidence>
<sequence>MAETLSSLFLKLQDVVHCRCVNSVTKKGAKNFPTAPGDLAVSQKDRNTFKSLLSHVEETTLKPWSDNQAEFLVLTHFEDDNLNPVNYMSVLSSFGFAQGDKTSLEMVKRYIKNHCDQCYPNAPLLMNNLGVMFSENALYEESEDCFNMAKLYCQHQDNIKDAVITLNQAVLKKTLGKYKEAANLATTAASLCHDISMRKTNDAQLPVKLLGRVANMLQEFGNHQMLKKILRTAVHFDIPGADKAATTVLSRQLMKIQLEGVDKKIEAKEVKDFISRLLASLAKPDPSKISMDAELLRIVINAAMLCRSIGQCKEACELLKKLQSIFLLVHGENSFLYGLLLYQMGSFLHGSGRFNDAEAALKQAEGILIFYCGESHHSVAFCRSILGSCILLKGNVKDALEYLNKALIIFKKLNPIHPEVGEILLKFAYTEEGNFQQAQETLQEAETIFKLSCGEASCKTASTYFQVGMILQRFKQFRLSAVEKIQKGIETMVNLGMNLNHPDVMFWRSFLGVLKQSLGMMKEAEKCFTAVQNCVPFCDDLGSKETQILTPEDWFLHYRDRDGDRRSSSSFLKAQVISLANLVHMEGGDKRIQYLDKLVCCLKDEGVEEIHVRDFAGQDVFLFTHKIPLFNRLAVLIIHVFDSLPDRLGADNDNGTDPKMFLSSSAEKSPITLFLRIHGRGLDMKEINCMTSSFHESVKMLFLQPKFRKGFVEGKDLYLELPTPADISSFSSHLDCLPLLVELELTKSQVREQCDEFDYLTSWQSSVDSATYSVPHVSYFSFRCVNQRETEFVFDHLSQNLGQKLALNGFQEDMHVISDVSPEENVARFIVQESQNLFLTVVAGNLSVIVKCCSVKESGAHCLCSSIRNALTVTIESLLDTVSINLETSMLLDCEGIGSVLGHGNCSQSVNCNPLSSGLTLESVNSAIPNQESKTVFTSTRKLKVTLLGSEWRSTKGGVSTINRELAIQLAKYPSVEVSVYLPQCSEEDKQVAASHSVHLIKAKEMPGYDPVDWLSFLTEHHAVDCVIGHGAVLGRQVQLIKRNHICKWVQVVHTSPEEIGMYKGYGKHISKGEEKHQVEVELCKLANQVVAVGPKLFEAYSGYLRACGKDQNVFSLTPGVFSEFAEVRHSNEERRTFKVLVFGCEDDEEFKVKGYDIAARAVAQLKDKHYKLGFVGAPSGKEEEVQDLLLDYGIDPSQLTVRCFNGSREELAQLFCEVDLAIMPSRTEGFGLAALEALSAGLPVLVSGNSGLGQALKKVQYGSSCVVDSEDPKDWASAIKAVRHKDRDMRLFESRILRETYAKMYNWQDQCNRLIETMLNITQSSLKGLHPLKKDKRPTLLQPWRRAIPLVNQAQNVDESSGRSLTHHSQAHEFLGEQDRGTHQQCQPLESPVCLENLDIIRPLYYPRDKFHYVDVGLCLLEYLLNHSRPVSYGEKGLNSCGTWSTDVVVCGSDTSNDSSLSSSLIFSSATSSSLNSVPTTASTVPLADYNHFTSTKSPCESLSSFDKKCKADPSIHVCESREHLSDDPLRITKSSRLSVNLPKEPSLSVDACAFSQSSYEECLNVEQSCCHPETQETKPSKTFTVKNINGAEEVLISSTDQKAAVQNIASKDNDSSIGNDIKLSTTQCVEDLCSNQSSKIEEPQQSIQGPLSEASLDKVDTGAATDDFFRTLLANLEDELAASQKDHYELEQQIRKLEAKLKQSEEEKRELQADLGRYLFLEEKEKRRGRLLGGATAVQEPGLLLHSKLLEISDSLSSAEVKKIKFMLKSKVNGFRLARITEAFELFEELETNGLFSLNYIGQLLGGIQRYDLVEKLGIHAPLSRSRKGSNSSVESDHASNSAKFAPVQDNILDEQTDGPEMKIQMDYAPSSKNYFELTGSDENGTSLRADEIDHGQSQCSSILSSGSSVEEDSDIRSSSKSVENVVLVEESPKSPIPSDVMFRSNSSHSSSDLSANSDKTAPPMSNSILQASFEVDGFQVMSDGSQSTPGYSDPSLATWDSQGISHVMVRPSNEPADEDGLLRGACAANGEERVVESHDFCDGAVMAVPYRTKTITECTKTDSLISSDSSLARTQSIANGGSVSSTQQQVFSDGESQITPPSSDATDWKRQGARPKETQQTVVEQVPSEPVVYITDGLAGDFLARHTQDKSLHDSIYQTGVGSFFNDFPSQRTSFIGGDISQSSRAQAYFGDCQVASGTEPFIGTGNSFVSGSSRHLGGPSNAEPFSDNSGLSPGRVGNDLFSLHSNYLSRNTSTGASNYSLQSDFVHNSSRFAGVDHFDGQTYLPSAQQAPYPPISSEDPVLNRNLGMTGSSFADPSWTGAAQTLPGDPVYNAPRFSSFSSEQLTGSVHDANRFTGDDEASAFISNQGSDEPAQKPNLTLGNSRTTTGNIDDDANSAARYQLGNSTTFDGVLAARSTHDTSVLEPRLGDTDNNRVSVLNNTDFGTDSIEASDNSLLALERRVAEACALVERVLREREEREQFGREIERKEQLIREQRARERREREERELREAENWPQQQEAINARSQWLCEHYQRHCRVRFPCCTQFYPCHRCHNISKACDNEEAKACHATHLKCSHCQHEQEIGEDSAKCRKCGGKMSAYFCAICKHFTSVDKNPYHCEKCGICRIHQDKSFHCEVCNVCLDKRLEGNHKCRPDSGHDECCICLEDAFSGCQILPCSHKVHRECAIAMIQNGM</sequence>